<evidence type="ECO:0000256" key="1">
    <source>
        <dbReference type="SAM" id="MobiDB-lite"/>
    </source>
</evidence>
<evidence type="ECO:0000313" key="2">
    <source>
        <dbReference type="EMBL" id="BCA28395.1"/>
    </source>
</evidence>
<reference evidence="2 3" key="1">
    <citation type="journal article" date="2020" name="Microbiol. Resour. Announc.">
        <title>Complete genome sequence of Pseudomonas otitidis strain MrB4, isolated from Lake Biwa in Japan.</title>
        <authorList>
            <person name="Miyazaki K."/>
            <person name="Hase E."/>
            <person name="Maruya T."/>
        </authorList>
    </citation>
    <scope>NUCLEOTIDE SEQUENCE [LARGE SCALE GENOMIC DNA]</scope>
    <source>
        <strain evidence="2 3">MrB4</strain>
    </source>
</reference>
<evidence type="ECO:0000313" key="3">
    <source>
        <dbReference type="Proteomes" id="UP000501237"/>
    </source>
</evidence>
<organism evidence="2 3">
    <name type="scientific">Metapseudomonas otitidis</name>
    <dbReference type="NCBI Taxonomy" id="319939"/>
    <lineage>
        <taxon>Bacteria</taxon>
        <taxon>Pseudomonadati</taxon>
        <taxon>Pseudomonadota</taxon>
        <taxon>Gammaproteobacteria</taxon>
        <taxon>Pseudomonadales</taxon>
        <taxon>Pseudomonadaceae</taxon>
        <taxon>Metapseudomonas</taxon>
    </lineage>
</organism>
<gene>
    <name evidence="2" type="ORF">PtoMrB4_23720</name>
</gene>
<dbReference type="KEGG" id="poj:PtoMrB4_23720"/>
<proteinExistence type="predicted"/>
<dbReference type="EMBL" id="AP022642">
    <property type="protein sequence ID" value="BCA28395.1"/>
    <property type="molecule type" value="Genomic_DNA"/>
</dbReference>
<accession>A0A679GE50</accession>
<dbReference type="Proteomes" id="UP000501237">
    <property type="component" value="Chromosome"/>
</dbReference>
<name>A0A679GE50_9GAMM</name>
<dbReference type="AlphaFoldDB" id="A0A679GE50"/>
<protein>
    <submittedName>
        <fullName evidence="2">Uncharacterized protein</fullName>
    </submittedName>
</protein>
<feature type="region of interest" description="Disordered" evidence="1">
    <location>
        <begin position="1"/>
        <end position="44"/>
    </location>
</feature>
<sequence>MVADGGDNLKDRSSARRPQRVEPPAARQRQPQLQPGQGLADPIPELTYTLQDAKDAIDTIAWHGGNMQHSLTAYGGYTTSLELESKLPEDLVDALYEEVPSNYSSVIAY</sequence>
<feature type="compositionally biased region" description="Low complexity" evidence="1">
    <location>
        <begin position="22"/>
        <end position="35"/>
    </location>
</feature>